<accession>A0A1M5SI47</accession>
<reference evidence="3" key="2">
    <citation type="submission" date="2016-11" db="EMBL/GenBank/DDBJ databases">
        <authorList>
            <person name="Varghese N."/>
            <person name="Submissions S."/>
        </authorList>
    </citation>
    <scope>NUCLEOTIDE SEQUENCE [LARGE SCALE GENOMIC DNA]</scope>
    <source>
        <strain evidence="3">DSM 19729</strain>
    </source>
</reference>
<organism evidence="2 3">
    <name type="scientific">Flavobacterium granuli</name>
    <dbReference type="NCBI Taxonomy" id="280093"/>
    <lineage>
        <taxon>Bacteria</taxon>
        <taxon>Pseudomonadati</taxon>
        <taxon>Bacteroidota</taxon>
        <taxon>Flavobacteriia</taxon>
        <taxon>Flavobacteriales</taxon>
        <taxon>Flavobacteriaceae</taxon>
        <taxon>Flavobacterium</taxon>
    </lineage>
</organism>
<dbReference type="Proteomes" id="UP000237771">
    <property type="component" value="Unassembled WGS sequence"/>
</dbReference>
<dbReference type="Proteomes" id="UP000184384">
    <property type="component" value="Unassembled WGS sequence"/>
</dbReference>
<evidence type="ECO:0000313" key="2">
    <source>
        <dbReference type="EMBL" id="SHH38224.1"/>
    </source>
</evidence>
<evidence type="ECO:0000313" key="3">
    <source>
        <dbReference type="Proteomes" id="UP000184384"/>
    </source>
</evidence>
<dbReference type="EMBL" id="PVUB01000010">
    <property type="protein sequence ID" value="PRZ20997.1"/>
    <property type="molecule type" value="Genomic_DNA"/>
</dbReference>
<proteinExistence type="predicted"/>
<evidence type="ECO:0000313" key="1">
    <source>
        <dbReference type="EMBL" id="PRZ20997.1"/>
    </source>
</evidence>
<sequence length="53" mass="5965">MTLGSPSVRVFFKAFKNSIAQKDAPTLKNVSRTPKQGSRYIFCSVLLHKKHSN</sequence>
<dbReference type="AlphaFoldDB" id="A0A1M5SI47"/>
<dbReference type="EMBL" id="FQWO01000012">
    <property type="protein sequence ID" value="SHH38224.1"/>
    <property type="molecule type" value="Genomic_DNA"/>
</dbReference>
<reference evidence="2" key="1">
    <citation type="submission" date="2016-11" db="EMBL/GenBank/DDBJ databases">
        <authorList>
            <person name="Jaros S."/>
            <person name="Januszkiewicz K."/>
            <person name="Wedrychowicz H."/>
        </authorList>
    </citation>
    <scope>NUCLEOTIDE SEQUENCE [LARGE SCALE GENOMIC DNA]</scope>
    <source>
        <strain evidence="2">DSM 19729</strain>
    </source>
</reference>
<name>A0A1M5SI47_9FLAO</name>
<reference evidence="1 4" key="3">
    <citation type="submission" date="2018-03" db="EMBL/GenBank/DDBJ databases">
        <title>Genomic Encyclopedia of Archaeal and Bacterial Type Strains, Phase II (KMG-II): from individual species to whole genera.</title>
        <authorList>
            <person name="Goeker M."/>
        </authorList>
    </citation>
    <scope>NUCLEOTIDE SEQUENCE [LARGE SCALE GENOMIC DNA]</scope>
    <source>
        <strain evidence="1 4">DSM 17797</strain>
    </source>
</reference>
<keyword evidence="4" id="KW-1185">Reference proteome</keyword>
<gene>
    <name evidence="1" type="ORF">BC624_11013</name>
    <name evidence="2" type="ORF">SAMN05443373_11212</name>
</gene>
<protein>
    <submittedName>
        <fullName evidence="2">Uncharacterized protein</fullName>
    </submittedName>
</protein>
<evidence type="ECO:0000313" key="4">
    <source>
        <dbReference type="Proteomes" id="UP000237771"/>
    </source>
</evidence>